<feature type="domain" description="HTH luxR-type" evidence="5">
    <location>
        <begin position="171"/>
        <end position="236"/>
    </location>
</feature>
<gene>
    <name evidence="6" type="ORF">Pma05_68750</name>
</gene>
<evidence type="ECO:0000313" key="7">
    <source>
        <dbReference type="Proteomes" id="UP000621500"/>
    </source>
</evidence>
<evidence type="ECO:0000256" key="2">
    <source>
        <dbReference type="ARBA" id="ARBA00023125"/>
    </source>
</evidence>
<dbReference type="PANTHER" id="PTHR43214">
    <property type="entry name" value="TWO-COMPONENT RESPONSE REGULATOR"/>
    <property type="match status" value="1"/>
</dbReference>
<feature type="region of interest" description="Disordered" evidence="4">
    <location>
        <begin position="1"/>
        <end position="23"/>
    </location>
</feature>
<dbReference type="PANTHER" id="PTHR43214:SF24">
    <property type="entry name" value="TRANSCRIPTIONAL REGULATORY PROTEIN NARL-RELATED"/>
    <property type="match status" value="1"/>
</dbReference>
<dbReference type="InterPro" id="IPR000792">
    <property type="entry name" value="Tscrpt_reg_LuxR_C"/>
</dbReference>
<name>A0ABQ4F0A4_9ACTN</name>
<organism evidence="6 7">
    <name type="scientific">Plantactinospora mayteni</name>
    <dbReference type="NCBI Taxonomy" id="566021"/>
    <lineage>
        <taxon>Bacteria</taxon>
        <taxon>Bacillati</taxon>
        <taxon>Actinomycetota</taxon>
        <taxon>Actinomycetes</taxon>
        <taxon>Micromonosporales</taxon>
        <taxon>Micromonosporaceae</taxon>
        <taxon>Plantactinospora</taxon>
    </lineage>
</organism>
<evidence type="ECO:0000259" key="5">
    <source>
        <dbReference type="PROSITE" id="PS50043"/>
    </source>
</evidence>
<evidence type="ECO:0000313" key="6">
    <source>
        <dbReference type="EMBL" id="GIH00303.1"/>
    </source>
</evidence>
<proteinExistence type="predicted"/>
<dbReference type="SUPFAM" id="SSF46894">
    <property type="entry name" value="C-terminal effector domain of the bipartite response regulators"/>
    <property type="match status" value="1"/>
</dbReference>
<accession>A0ABQ4F0A4</accession>
<evidence type="ECO:0000256" key="4">
    <source>
        <dbReference type="SAM" id="MobiDB-lite"/>
    </source>
</evidence>
<dbReference type="SMART" id="SM00421">
    <property type="entry name" value="HTH_LUXR"/>
    <property type="match status" value="1"/>
</dbReference>
<reference evidence="6 7" key="1">
    <citation type="submission" date="2021-01" db="EMBL/GenBank/DDBJ databases">
        <title>Whole genome shotgun sequence of Plantactinospora mayteni NBRC 109088.</title>
        <authorList>
            <person name="Komaki H."/>
            <person name="Tamura T."/>
        </authorList>
    </citation>
    <scope>NUCLEOTIDE SEQUENCE [LARGE SCALE GENOMIC DNA]</scope>
    <source>
        <strain evidence="6 7">NBRC 109088</strain>
    </source>
</reference>
<keyword evidence="2" id="KW-0238">DNA-binding</keyword>
<comment type="caution">
    <text evidence="6">The sequence shown here is derived from an EMBL/GenBank/DDBJ whole genome shotgun (WGS) entry which is preliminary data.</text>
</comment>
<sequence length="244" mass="26330">MTVNPLTTLRDRCSPARPARPSVPHRYGQPLVLSTHAAITAALAAANHDVLIASTQCTAGNEPLGMLRRIDHENLRRGVRYRVLFPDRARTVPALALQLGSLAMAGAEVRTASDVPTDATVVDGAVAMLPFELPDSRSGDVAVFHLPSVVSAVVELFEQVWPSAVSLMASDVPDQAGLTERERELLRLLSVGCTDESAANRLGVSVRTVRRTMSGIMNRLGARSRFQAGIKAADRGWLVRRPVR</sequence>
<dbReference type="InterPro" id="IPR039420">
    <property type="entry name" value="WalR-like"/>
</dbReference>
<keyword evidence="1" id="KW-0805">Transcription regulation</keyword>
<dbReference type="InterPro" id="IPR036388">
    <property type="entry name" value="WH-like_DNA-bd_sf"/>
</dbReference>
<dbReference type="Proteomes" id="UP000621500">
    <property type="component" value="Unassembled WGS sequence"/>
</dbReference>
<protein>
    <recommendedName>
        <fullName evidence="5">HTH luxR-type domain-containing protein</fullName>
    </recommendedName>
</protein>
<keyword evidence="7" id="KW-1185">Reference proteome</keyword>
<dbReference type="Gene3D" id="1.10.10.10">
    <property type="entry name" value="Winged helix-like DNA-binding domain superfamily/Winged helix DNA-binding domain"/>
    <property type="match status" value="1"/>
</dbReference>
<dbReference type="RefSeq" id="WP_203861628.1">
    <property type="nucleotide sequence ID" value="NZ_BAAAZQ010000022.1"/>
</dbReference>
<dbReference type="PROSITE" id="PS50043">
    <property type="entry name" value="HTH_LUXR_2"/>
    <property type="match status" value="1"/>
</dbReference>
<dbReference type="Pfam" id="PF00196">
    <property type="entry name" value="GerE"/>
    <property type="match status" value="1"/>
</dbReference>
<evidence type="ECO:0000256" key="3">
    <source>
        <dbReference type="ARBA" id="ARBA00023163"/>
    </source>
</evidence>
<dbReference type="EMBL" id="BONX01000052">
    <property type="protein sequence ID" value="GIH00303.1"/>
    <property type="molecule type" value="Genomic_DNA"/>
</dbReference>
<dbReference type="InterPro" id="IPR016032">
    <property type="entry name" value="Sig_transdc_resp-reg_C-effctor"/>
</dbReference>
<keyword evidence="3" id="KW-0804">Transcription</keyword>
<dbReference type="PRINTS" id="PR00038">
    <property type="entry name" value="HTHLUXR"/>
</dbReference>
<evidence type="ECO:0000256" key="1">
    <source>
        <dbReference type="ARBA" id="ARBA00023015"/>
    </source>
</evidence>